<feature type="transmembrane region" description="Helical" evidence="3">
    <location>
        <begin position="30"/>
        <end position="50"/>
    </location>
</feature>
<evidence type="ECO:0000259" key="4">
    <source>
        <dbReference type="Pfam" id="PF07727"/>
    </source>
</evidence>
<dbReference type="GO" id="GO:0008137">
    <property type="term" value="F:NADH dehydrogenase (ubiquinone) activity"/>
    <property type="evidence" value="ECO:0007669"/>
    <property type="project" value="InterPro"/>
</dbReference>
<evidence type="ECO:0000313" key="5">
    <source>
        <dbReference type="EMBL" id="GEU66014.1"/>
    </source>
</evidence>
<dbReference type="InterPro" id="IPR001457">
    <property type="entry name" value="NADH_UbQ/plastoQ_OxRdtase_su6"/>
</dbReference>
<evidence type="ECO:0000256" key="1">
    <source>
        <dbReference type="ARBA" id="ARBA00005698"/>
    </source>
</evidence>
<feature type="transmembrane region" description="Helical" evidence="3">
    <location>
        <begin position="70"/>
        <end position="102"/>
    </location>
</feature>
<comment type="similarity">
    <text evidence="1">Belongs to the complex I subunit 6 family.</text>
</comment>
<dbReference type="InterPro" id="IPR042106">
    <property type="entry name" value="Nuo/plastoQ_OxRdtase_6_NuoJ"/>
</dbReference>
<evidence type="ECO:0000256" key="3">
    <source>
        <dbReference type="SAM" id="Phobius"/>
    </source>
</evidence>
<keyword evidence="3" id="KW-1133">Transmembrane helix</keyword>
<dbReference type="EMBL" id="BKCJ010005308">
    <property type="protein sequence ID" value="GEU66014.1"/>
    <property type="molecule type" value="Genomic_DNA"/>
</dbReference>
<feature type="region of interest" description="Disordered" evidence="2">
    <location>
        <begin position="1394"/>
        <end position="1422"/>
    </location>
</feature>
<feature type="transmembrane region" description="Helical" evidence="3">
    <location>
        <begin position="114"/>
        <end position="135"/>
    </location>
</feature>
<dbReference type="Pfam" id="PF00499">
    <property type="entry name" value="Oxidored_q3"/>
    <property type="match status" value="1"/>
</dbReference>
<name>A0A6L2M0E2_TANCI</name>
<protein>
    <submittedName>
        <fullName evidence="5">NADH dehydrogenase subunit 6, mitochondrial</fullName>
    </submittedName>
</protein>
<evidence type="ECO:0000256" key="2">
    <source>
        <dbReference type="SAM" id="MobiDB-lite"/>
    </source>
</evidence>
<dbReference type="Pfam" id="PF07727">
    <property type="entry name" value="RVT_2"/>
    <property type="match status" value="1"/>
</dbReference>
<keyword evidence="3" id="KW-0472">Membrane</keyword>
<dbReference type="PANTHER" id="PTHR33269">
    <property type="entry name" value="NADH-UBIQUINONE OXIDOREDUCTASE CHAIN 6"/>
    <property type="match status" value="1"/>
</dbReference>
<feature type="compositionally biased region" description="Basic and acidic residues" evidence="2">
    <location>
        <begin position="1397"/>
        <end position="1413"/>
    </location>
</feature>
<dbReference type="Gene3D" id="1.20.120.1200">
    <property type="entry name" value="NADH-ubiquinone/plastoquinone oxidoreductase chain 6, subunit NuoJ"/>
    <property type="match status" value="1"/>
</dbReference>
<organism evidence="5">
    <name type="scientific">Tanacetum cinerariifolium</name>
    <name type="common">Dalmatian daisy</name>
    <name type="synonym">Chrysanthemum cinerariifolium</name>
    <dbReference type="NCBI Taxonomy" id="118510"/>
    <lineage>
        <taxon>Eukaryota</taxon>
        <taxon>Viridiplantae</taxon>
        <taxon>Streptophyta</taxon>
        <taxon>Embryophyta</taxon>
        <taxon>Tracheophyta</taxon>
        <taxon>Spermatophyta</taxon>
        <taxon>Magnoliopsida</taxon>
        <taxon>eudicotyledons</taxon>
        <taxon>Gunneridae</taxon>
        <taxon>Pentapetalae</taxon>
        <taxon>asterids</taxon>
        <taxon>campanulids</taxon>
        <taxon>Asterales</taxon>
        <taxon>Asteraceae</taxon>
        <taxon>Asteroideae</taxon>
        <taxon>Anthemideae</taxon>
        <taxon>Anthemidinae</taxon>
        <taxon>Tanacetum</taxon>
    </lineage>
</organism>
<reference evidence="5" key="1">
    <citation type="journal article" date="2019" name="Sci. Rep.">
        <title>Draft genome of Tanacetum cinerariifolium, the natural source of mosquito coil.</title>
        <authorList>
            <person name="Yamashiro T."/>
            <person name="Shiraishi A."/>
            <person name="Satake H."/>
            <person name="Nakayama K."/>
        </authorList>
    </citation>
    <scope>NUCLEOTIDE SEQUENCE</scope>
</reference>
<feature type="domain" description="Reverse transcriptase Ty1/copia-type" evidence="4">
    <location>
        <begin position="651"/>
        <end position="749"/>
    </location>
</feature>
<sequence>MNNRVGCNKSTFMLVLAPARKLNFREGRRSMILFVLSSLALVCGLMVVRAKNPVHSVLFPIPVFRNTSGLLLLLGLDFFAMIFPVVYIGAIAVSFLFVVMMIHIQIVEIHEGVLRYLPVSGIIGLIFWWEMFFILDNESIPLLPTQRNTTSLRYMVYAGKRREAFNIMMKETIGEGLTLLAADLLNASAIQSFAADGLFVAYGLLLAIESTLTARVDGLLGDPYMLSPIITSRNSTYQMWFRDQACNLNSMSRGLQRDIRAKKKGLQPQGVASVPDNRSSSSNFVLRRKVQKPKAMIYTCSLPKVDVEKRALMQGNERSGLTLLSSLPIASAFESNLKRSGPTSLIGRCLPSRDSCIYGQKENNSNPFPGQHAILYDISWELKVAVPFPQASSSLNLKEEGVFTNSVAMLYKEILSGADNRPPMLEKDMYDSWKSRMELYMLKKQHGRMILESVEHGPLLWPTVEEDGVTRQKKYSELSAAEAIQADCDVKATNIILQGLPPEVYALVSTHKVAKELWERIQISGLVQKYSPLTSYVPPSRNDWDLLFQLMFDELLNPSPSVVNQAPEVIAPIAEVIPPVHADSTGSPSSTTVDQDAPSLKPKTYKEALTQSCWIKAMQEELNEFERLEVWVLVPRPDQVMVITLKWIYKGIDFEESFALVARLEAIRIFLAYAACKNMVVYQMDVKTTFLNGNLREEVYVSQPDGFVDPDNPNHVYKLEKALDGLKQAPRAWYDMLSSFLLSQDFSKGLQISQRPKGIFINQSKYDLESLKKYGFESCDPADTPMVEKSKLDEDKEGKSVDPSHYHAFADADHAGCQDTRQSTYGSVQFLGERLISWSSKRQKSAAISSTEAEYIALLGLWQPQLSNKWHWMRLLFPALKDVPEIYMQEFWATAYVYQRSIRFKMNNKKHIVDLESFREMLHICPRIPGQAFAELPFEEEILEFIRFLKHGATIRTLTDVNINKLYQPWRSFVAIINKCLTVKIFGYDSLRLSQAQILWGLYHTSSNDYAFLIWEDFVYQVEHKNQKKSNEMYYPRFTKVVSRHQNTQQYGAMLPIELTTYEIKNTKAYKEYYAFATGEVTPKPKASARRKRSDCNPVFILKASIPPKRNLDLITGINFLGKHFKILSLDESRSPDFDLFSDQEEYLEEEVAKTMAETMEQNMRKNLADYGLGIARPKINDKDSFELKGQFLKELRDNTFSDLDHEDASEHIEIVLVIVDLLHIPNINIDQVMLRTFPMSLTGAKMKEINNYQQEPDETLYQAWERFKELLMKYLIQKVQYRLRLLPMQKYPSKEWLNNLKNGTMEHLGQEVNEKVYAAQLGCEQCKGPHYTKDFPLKEEGKTLKEAYYTHFGGPYQGGGYRAAASGFYHRKNANPSYKERRQSIEETLSKFMSESAKRHEENSNMIKEIRASTDAAVRNQ</sequence>
<keyword evidence="3" id="KW-0812">Transmembrane</keyword>
<dbReference type="InterPro" id="IPR013103">
    <property type="entry name" value="RVT_2"/>
</dbReference>
<accession>A0A6L2M0E2</accession>
<dbReference type="CDD" id="cd09272">
    <property type="entry name" value="RNase_HI_RT_Ty1"/>
    <property type="match status" value="1"/>
</dbReference>
<proteinExistence type="inferred from homology"/>
<dbReference type="PANTHER" id="PTHR33269:SF17">
    <property type="entry name" value="NADH-UBIQUINONE OXIDOREDUCTASE CHAIN 6"/>
    <property type="match status" value="1"/>
</dbReference>
<gene>
    <name evidence="5" type="ORF">Tci_037992</name>
</gene>
<comment type="caution">
    <text evidence="5">The sequence shown here is derived from an EMBL/GenBank/DDBJ whole genome shotgun (WGS) entry which is preliminary data.</text>
</comment>